<dbReference type="PROSITE" id="PS00198">
    <property type="entry name" value="4FE4S_FER_1"/>
    <property type="match status" value="1"/>
</dbReference>
<proteinExistence type="predicted"/>
<comment type="caution">
    <text evidence="9">The sequence shown here is derived from an EMBL/GenBank/DDBJ whole genome shotgun (WGS) entry which is preliminary data.</text>
</comment>
<dbReference type="Gene3D" id="1.10.1060.10">
    <property type="entry name" value="Alpha-helical ferredoxin"/>
    <property type="match status" value="1"/>
</dbReference>
<dbReference type="Pfam" id="PF02589">
    <property type="entry name" value="LUD_dom"/>
    <property type="match status" value="1"/>
</dbReference>
<dbReference type="RefSeq" id="WP_284203582.1">
    <property type="nucleotide sequence ID" value="NZ_BSPQ01000004.1"/>
</dbReference>
<dbReference type="PANTHER" id="PTHR47153:SF2">
    <property type="entry name" value="LACTATE UTILIZATION PROTEIN B"/>
    <property type="match status" value="1"/>
</dbReference>
<keyword evidence="7" id="KW-0411">Iron-sulfur</keyword>
<gene>
    <name evidence="9" type="ORF">GCM10007916_15210</name>
</gene>
<evidence type="ECO:0000259" key="8">
    <source>
        <dbReference type="PROSITE" id="PS51379"/>
    </source>
</evidence>
<dbReference type="NCBIfam" id="TIGR00273">
    <property type="entry name" value="LutB/LldF family L-lactate oxidation iron-sulfur protein"/>
    <property type="match status" value="1"/>
</dbReference>
<dbReference type="InterPro" id="IPR017900">
    <property type="entry name" value="4Fe4S_Fe_S_CS"/>
</dbReference>
<dbReference type="InterPro" id="IPR009051">
    <property type="entry name" value="Helical_ferredxn"/>
</dbReference>
<keyword evidence="6" id="KW-0408">Iron</keyword>
<keyword evidence="1" id="KW-0813">Transport</keyword>
<keyword evidence="4" id="KW-0677">Repeat</keyword>
<evidence type="ECO:0000256" key="1">
    <source>
        <dbReference type="ARBA" id="ARBA00022448"/>
    </source>
</evidence>
<keyword evidence="3" id="KW-0479">Metal-binding</keyword>
<evidence type="ECO:0000256" key="2">
    <source>
        <dbReference type="ARBA" id="ARBA00022485"/>
    </source>
</evidence>
<dbReference type="PANTHER" id="PTHR47153">
    <property type="entry name" value="LACTATE UTILIZATION PROTEIN B"/>
    <property type="match status" value="1"/>
</dbReference>
<dbReference type="InterPro" id="IPR024185">
    <property type="entry name" value="FTHF_cligase-like_sf"/>
</dbReference>
<accession>A0ABQ6DZ72</accession>
<protein>
    <submittedName>
        <fullName evidence="9">Iron-sulfur cluster-binding protein</fullName>
    </submittedName>
</protein>
<dbReference type="EMBL" id="BSPQ01000004">
    <property type="protein sequence ID" value="GLS90454.1"/>
    <property type="molecule type" value="Genomic_DNA"/>
</dbReference>
<keyword evidence="10" id="KW-1185">Reference proteome</keyword>
<evidence type="ECO:0000256" key="4">
    <source>
        <dbReference type="ARBA" id="ARBA00022737"/>
    </source>
</evidence>
<dbReference type="InterPro" id="IPR003741">
    <property type="entry name" value="LUD_dom"/>
</dbReference>
<dbReference type="Gene3D" id="3.40.50.10420">
    <property type="entry name" value="NagB/RpiA/CoA transferase-like"/>
    <property type="match status" value="1"/>
</dbReference>
<dbReference type="PROSITE" id="PS51379">
    <property type="entry name" value="4FE4S_FER_2"/>
    <property type="match status" value="1"/>
</dbReference>
<keyword evidence="2" id="KW-0004">4Fe-4S</keyword>
<dbReference type="InterPro" id="IPR037171">
    <property type="entry name" value="NagB/RpiA_transferase-like"/>
</dbReference>
<evidence type="ECO:0000256" key="6">
    <source>
        <dbReference type="ARBA" id="ARBA00023004"/>
    </source>
</evidence>
<evidence type="ECO:0000256" key="7">
    <source>
        <dbReference type="ARBA" id="ARBA00023014"/>
    </source>
</evidence>
<feature type="domain" description="4Fe-4S ferredoxin-type" evidence="8">
    <location>
        <begin position="317"/>
        <end position="346"/>
    </location>
</feature>
<keyword evidence="5" id="KW-0249">Electron transport</keyword>
<evidence type="ECO:0000256" key="3">
    <source>
        <dbReference type="ARBA" id="ARBA00022723"/>
    </source>
</evidence>
<evidence type="ECO:0000256" key="5">
    <source>
        <dbReference type="ARBA" id="ARBA00022982"/>
    </source>
</evidence>
<dbReference type="Pfam" id="PF11870">
    <property type="entry name" value="LutB_C"/>
    <property type="match status" value="1"/>
</dbReference>
<dbReference type="InterPro" id="IPR017896">
    <property type="entry name" value="4Fe4S_Fe-S-bd"/>
</dbReference>
<dbReference type="Pfam" id="PF13183">
    <property type="entry name" value="Fer4_8"/>
    <property type="match status" value="1"/>
</dbReference>
<evidence type="ECO:0000313" key="9">
    <source>
        <dbReference type="EMBL" id="GLS90454.1"/>
    </source>
</evidence>
<dbReference type="SUPFAM" id="SSF46548">
    <property type="entry name" value="alpha-helical ferredoxin"/>
    <property type="match status" value="1"/>
</dbReference>
<dbReference type="Proteomes" id="UP001157353">
    <property type="component" value="Unassembled WGS sequence"/>
</dbReference>
<sequence length="491" mass="54020">MSQSDSNSLNNGVHIQPLAPEHFHQQAKAALADPQLRQNFRGAMDYLKDKRKLAFSDVAEEKHIRNLSEAIRQRCLSKLPDLLEQLESNCINNGIQVHWAEDAIQANQIIADIAQRHNAKEIIKGKSMVSEEIELNHEMAKLGINCLESDMGEYIVQLDGDKPSHIIMPAIHKNKQEVSDTFAAHLDNFTPTIDVDELIQTGRSRLRQKFQDADIGLSGVNFAVAETGTLCLVENEGNGRMCTTVPDVHIAITGIEKVVEFLTDVPPLYSALTRSATGQAITTYFNMITSPRREGELDGPQEVHLVLLDNGRTQAFQDEEMRKTLQCIRCGACMNHCPVYTRIGGHAYGTVYPGPIGKIISPHMMGLEKTKDLVTASSLCGACGEVCPVKIPIPEMLQRLRNEAKNPATAAHPEIKGQASAASKTEMLAMKSFAYAATHPAIYHLGSWSATKVRGLIPSKLGAWTQCRSAPKPASKTLHQLLKASHKKDQS</sequence>
<organism evidence="9 10">
    <name type="scientific">Psychromonas marina</name>
    <dbReference type="NCBI Taxonomy" id="88364"/>
    <lineage>
        <taxon>Bacteria</taxon>
        <taxon>Pseudomonadati</taxon>
        <taxon>Pseudomonadota</taxon>
        <taxon>Gammaproteobacteria</taxon>
        <taxon>Alteromonadales</taxon>
        <taxon>Psychromonadaceae</taxon>
        <taxon>Psychromonas</taxon>
    </lineage>
</organism>
<dbReference type="SUPFAM" id="SSF100950">
    <property type="entry name" value="NagB/RpiA/CoA transferase-like"/>
    <property type="match status" value="1"/>
</dbReference>
<dbReference type="InterPro" id="IPR024569">
    <property type="entry name" value="LutB_C"/>
</dbReference>
<name>A0ABQ6DZ72_9GAMM</name>
<dbReference type="InterPro" id="IPR004452">
    <property type="entry name" value="LutB/LldF"/>
</dbReference>
<reference evidence="10" key="1">
    <citation type="journal article" date="2019" name="Int. J. Syst. Evol. Microbiol.">
        <title>The Global Catalogue of Microorganisms (GCM) 10K type strain sequencing project: providing services to taxonomists for standard genome sequencing and annotation.</title>
        <authorList>
            <consortium name="The Broad Institute Genomics Platform"/>
            <consortium name="The Broad Institute Genome Sequencing Center for Infectious Disease"/>
            <person name="Wu L."/>
            <person name="Ma J."/>
        </authorList>
    </citation>
    <scope>NUCLEOTIDE SEQUENCE [LARGE SCALE GENOMIC DNA]</scope>
    <source>
        <strain evidence="10">NBRC 103166</strain>
    </source>
</reference>
<evidence type="ECO:0000313" key="10">
    <source>
        <dbReference type="Proteomes" id="UP001157353"/>
    </source>
</evidence>